<dbReference type="AlphaFoldDB" id="A0A367R7H4"/>
<organism evidence="1 2">
    <name type="scientific">Nostoc minutum NIES-26</name>
    <dbReference type="NCBI Taxonomy" id="1844469"/>
    <lineage>
        <taxon>Bacteria</taxon>
        <taxon>Bacillati</taxon>
        <taxon>Cyanobacteriota</taxon>
        <taxon>Cyanophyceae</taxon>
        <taxon>Nostocales</taxon>
        <taxon>Nostocaceae</taxon>
        <taxon>Nostoc</taxon>
    </lineage>
</organism>
<evidence type="ECO:0000313" key="1">
    <source>
        <dbReference type="EMBL" id="RCJ32447.1"/>
    </source>
</evidence>
<sequence>MKASRGGRYMYFENVRQWQGTADALTTHIPHPELSQKKRQGILGLVFDSRSKLEGRKVKNQARFDKK</sequence>
<evidence type="ECO:0000313" key="2">
    <source>
        <dbReference type="Proteomes" id="UP000252107"/>
    </source>
</evidence>
<keyword evidence="2" id="KW-1185">Reference proteome</keyword>
<gene>
    <name evidence="1" type="ORF">A6770_18705</name>
</gene>
<protein>
    <submittedName>
        <fullName evidence="1">Uncharacterized protein</fullName>
    </submittedName>
</protein>
<dbReference type="EMBL" id="LXQD01000205">
    <property type="protein sequence ID" value="RCJ32447.1"/>
    <property type="molecule type" value="Genomic_DNA"/>
</dbReference>
<comment type="caution">
    <text evidence="1">The sequence shown here is derived from an EMBL/GenBank/DDBJ whole genome shotgun (WGS) entry which is preliminary data.</text>
</comment>
<accession>A0A367R7H4</accession>
<name>A0A367R7H4_9NOSO</name>
<proteinExistence type="predicted"/>
<reference evidence="1" key="1">
    <citation type="submission" date="2016-04" db="EMBL/GenBank/DDBJ databases">
        <authorList>
            <person name="Tabuchi Yagui T.R."/>
        </authorList>
    </citation>
    <scope>NUCLEOTIDE SEQUENCE [LARGE SCALE GENOMIC DNA]</scope>
    <source>
        <strain evidence="1">NIES-26</strain>
    </source>
</reference>
<dbReference type="Proteomes" id="UP000252107">
    <property type="component" value="Unassembled WGS sequence"/>
</dbReference>